<dbReference type="HOGENOM" id="CLU_2084749_0_0_1"/>
<organism evidence="1 2">
    <name type="scientific">Cryptococcus deuterogattii Ram5</name>
    <dbReference type="NCBI Taxonomy" id="1296110"/>
    <lineage>
        <taxon>Eukaryota</taxon>
        <taxon>Fungi</taxon>
        <taxon>Dikarya</taxon>
        <taxon>Basidiomycota</taxon>
        <taxon>Agaricomycotina</taxon>
        <taxon>Tremellomycetes</taxon>
        <taxon>Tremellales</taxon>
        <taxon>Cryptococcaceae</taxon>
        <taxon>Cryptococcus</taxon>
        <taxon>Cryptococcus gattii species complex</taxon>
    </lineage>
</organism>
<reference evidence="1 2" key="1">
    <citation type="submission" date="2015-01" db="EMBL/GenBank/DDBJ databases">
        <title>The Genome Sequence of Cryptococcus gattii Ram5.</title>
        <authorList>
            <consortium name="The Broad Institute Genomics Platform"/>
            <person name="Cuomo C."/>
            <person name="Litvintseva A."/>
            <person name="Chen Y."/>
            <person name="Heitman J."/>
            <person name="Sun S."/>
            <person name="Springer D."/>
            <person name="Dromer F."/>
            <person name="Young S."/>
            <person name="Zeng Q."/>
            <person name="Gargeya S."/>
            <person name="Abouelleil A."/>
            <person name="Alvarado L."/>
            <person name="Chapman S.B."/>
            <person name="Gainer-Dewar J."/>
            <person name="Goldberg J."/>
            <person name="Griggs A."/>
            <person name="Gujja S."/>
            <person name="Hansen M."/>
            <person name="Howarth C."/>
            <person name="Imamovic A."/>
            <person name="Larimer J."/>
            <person name="Murphy C."/>
            <person name="Naylor J."/>
            <person name="Pearson M."/>
            <person name="Priest M."/>
            <person name="Roberts A."/>
            <person name="Saif S."/>
            <person name="Shea T."/>
            <person name="Sykes S."/>
            <person name="Wortman J."/>
            <person name="Nusbaum C."/>
            <person name="Birren B."/>
        </authorList>
    </citation>
    <scope>NUCLEOTIDE SEQUENCE [LARGE SCALE GENOMIC DNA]</scope>
    <source>
        <strain evidence="1 2">Ram5</strain>
    </source>
</reference>
<dbReference type="AlphaFoldDB" id="A0A0D0V1G1"/>
<proteinExistence type="predicted"/>
<dbReference type="EMBL" id="KN847900">
    <property type="protein sequence ID" value="KIR41251.1"/>
    <property type="molecule type" value="Genomic_DNA"/>
</dbReference>
<sequence>MNFLFLSGSSRKPSAAWLSHSPILLVCCVSIYKRQTRPGIVISPSYLNIRDTVAAENLCTAKLLVFWATDTLRVRLPDSSKHSTSTLLLPIRTAKSEETMDISSLVQGMLTSLSRRS</sequence>
<dbReference type="Proteomes" id="UP000053392">
    <property type="component" value="Unassembled WGS sequence"/>
</dbReference>
<protein>
    <submittedName>
        <fullName evidence="1">Unplaced genomic scaffold supercont1.5, whole genome shotgun sequence</fullName>
    </submittedName>
</protein>
<gene>
    <name evidence="1" type="ORF">I313_02369</name>
</gene>
<name>A0A0D0V1G1_9TREE</name>
<accession>A0A0D0V1G1</accession>
<evidence type="ECO:0000313" key="2">
    <source>
        <dbReference type="Proteomes" id="UP000053392"/>
    </source>
</evidence>
<keyword evidence="2" id="KW-1185">Reference proteome</keyword>
<evidence type="ECO:0000313" key="1">
    <source>
        <dbReference type="EMBL" id="KIR41251.1"/>
    </source>
</evidence>